<dbReference type="InterPro" id="IPR011322">
    <property type="entry name" value="N-reg_PII-like_a/b"/>
</dbReference>
<dbReference type="Gene3D" id="3.30.70.120">
    <property type="match status" value="1"/>
</dbReference>
<keyword evidence="3" id="KW-1185">Reference proteome</keyword>
<organism evidence="2 3">
    <name type="scientific">Bordetella genomosp. 10</name>
    <dbReference type="NCBI Taxonomy" id="1416804"/>
    <lineage>
        <taxon>Bacteria</taxon>
        <taxon>Pseudomonadati</taxon>
        <taxon>Pseudomonadota</taxon>
        <taxon>Betaproteobacteria</taxon>
        <taxon>Burkholderiales</taxon>
        <taxon>Alcaligenaceae</taxon>
        <taxon>Bordetella</taxon>
    </lineage>
</organism>
<proteinExistence type="inferred from homology"/>
<dbReference type="Pfam" id="PF02641">
    <property type="entry name" value="DUF190"/>
    <property type="match status" value="1"/>
</dbReference>
<gene>
    <name evidence="2" type="ORF">CAL29_21270</name>
</gene>
<protein>
    <submittedName>
        <fullName evidence="2">Uncharacterized protein</fullName>
    </submittedName>
</protein>
<dbReference type="RefSeq" id="WP_094856804.1">
    <property type="nucleotide sequence ID" value="NZ_NEVM01000005.1"/>
</dbReference>
<evidence type="ECO:0000313" key="2">
    <source>
        <dbReference type="EMBL" id="OZI32393.1"/>
    </source>
</evidence>
<dbReference type="SUPFAM" id="SSF54913">
    <property type="entry name" value="GlnB-like"/>
    <property type="match status" value="1"/>
</dbReference>
<dbReference type="OrthoDB" id="5339790at2"/>
<dbReference type="InterPro" id="IPR015867">
    <property type="entry name" value="N-reg_PII/ATP_PRibTrfase_C"/>
</dbReference>
<dbReference type="InterPro" id="IPR003793">
    <property type="entry name" value="UPF0166"/>
</dbReference>
<name>A0A261S7H7_9BORD</name>
<dbReference type="EMBL" id="NEVM01000005">
    <property type="protein sequence ID" value="OZI32393.1"/>
    <property type="molecule type" value="Genomic_DNA"/>
</dbReference>
<dbReference type="AlphaFoldDB" id="A0A261S7H7"/>
<comment type="similarity">
    <text evidence="1">Belongs to the UPF0166 family.</text>
</comment>
<dbReference type="Proteomes" id="UP000216020">
    <property type="component" value="Unassembled WGS sequence"/>
</dbReference>
<comment type="caution">
    <text evidence="2">The sequence shown here is derived from an EMBL/GenBank/DDBJ whole genome shotgun (WGS) entry which is preliminary data.</text>
</comment>
<evidence type="ECO:0000313" key="3">
    <source>
        <dbReference type="Proteomes" id="UP000216020"/>
    </source>
</evidence>
<reference evidence="3" key="1">
    <citation type="submission" date="2017-05" db="EMBL/GenBank/DDBJ databases">
        <title>Complete and WGS of Bordetella genogroups.</title>
        <authorList>
            <person name="Spilker T."/>
            <person name="Lipuma J."/>
        </authorList>
    </citation>
    <scope>NUCLEOTIDE SEQUENCE [LARGE SCALE GENOMIC DNA]</scope>
    <source>
        <strain evidence="3">AU16122</strain>
    </source>
</reference>
<evidence type="ECO:0000256" key="1">
    <source>
        <dbReference type="ARBA" id="ARBA00010554"/>
    </source>
</evidence>
<accession>A0A261S7H7</accession>
<sequence>MEGYQLTFFTQQDRYHHRQPLHQWLLKLVQSMEIRGATLLAAQEGVGSHHRLHSARFFDLADQPIEITMVVSEKECDALLQRLREESGLHLFYAKSHVEFGTIGQPDSL</sequence>